<dbReference type="Gene3D" id="1.10.760.10">
    <property type="entry name" value="Cytochrome c-like domain"/>
    <property type="match status" value="2"/>
</dbReference>
<keyword evidence="1 4" id="KW-0349">Heme</keyword>
<dbReference type="InterPro" id="IPR050597">
    <property type="entry name" value="Cytochrome_c_Oxidase_Subunit"/>
</dbReference>
<feature type="binding site" description="covalent" evidence="4">
    <location>
        <position position="138"/>
    </location>
    <ligand>
        <name>heme c</name>
        <dbReference type="ChEBI" id="CHEBI:61717"/>
        <label>2</label>
    </ligand>
</feature>
<gene>
    <name evidence="8" type="ORF">SAMN05216325_101191</name>
</gene>
<dbReference type="AlphaFoldDB" id="A0A1H8AJX1"/>
<feature type="binding site" description="axial binding residue" evidence="5">
    <location>
        <position position="37"/>
    </location>
    <ligand>
        <name>heme c</name>
        <dbReference type="ChEBI" id="CHEBI:61717"/>
        <label>1</label>
    </ligand>
    <ligandPart>
        <name>Fe</name>
        <dbReference type="ChEBI" id="CHEBI:18248"/>
    </ligandPart>
</feature>
<keyword evidence="3 5" id="KW-0408">Iron</keyword>
<feature type="binding site" description="axial binding residue" evidence="5">
    <location>
        <position position="77"/>
    </location>
    <ligand>
        <name>heme c</name>
        <dbReference type="ChEBI" id="CHEBI:61717"/>
        <label>1</label>
    </ligand>
    <ligandPart>
        <name>Fe</name>
        <dbReference type="ChEBI" id="CHEBI:18248"/>
    </ligandPart>
</feature>
<feature type="binding site" description="covalent" evidence="4">
    <location>
        <position position="135"/>
    </location>
    <ligand>
        <name>heme c</name>
        <dbReference type="ChEBI" id="CHEBI:61717"/>
        <label>2</label>
    </ligand>
</feature>
<evidence type="ECO:0000256" key="6">
    <source>
        <dbReference type="SAM" id="SignalP"/>
    </source>
</evidence>
<reference evidence="8 9" key="1">
    <citation type="submission" date="2016-10" db="EMBL/GenBank/DDBJ databases">
        <authorList>
            <person name="de Groot N.N."/>
        </authorList>
    </citation>
    <scope>NUCLEOTIDE SEQUENCE [LARGE SCALE GENOMIC DNA]</scope>
    <source>
        <strain evidence="8 9">Nm22</strain>
    </source>
</reference>
<dbReference type="GO" id="GO:0020037">
    <property type="term" value="F:heme binding"/>
    <property type="evidence" value="ECO:0007669"/>
    <property type="project" value="InterPro"/>
</dbReference>
<dbReference type="PANTHER" id="PTHR33751">
    <property type="entry name" value="CBB3-TYPE CYTOCHROME C OXIDASE SUBUNIT FIXP"/>
    <property type="match status" value="1"/>
</dbReference>
<evidence type="ECO:0000256" key="1">
    <source>
        <dbReference type="ARBA" id="ARBA00022617"/>
    </source>
</evidence>
<dbReference type="GO" id="GO:0005506">
    <property type="term" value="F:iron ion binding"/>
    <property type="evidence" value="ECO:0007669"/>
    <property type="project" value="InterPro"/>
</dbReference>
<feature type="signal peptide" evidence="6">
    <location>
        <begin position="1"/>
        <end position="18"/>
    </location>
</feature>
<proteinExistence type="predicted"/>
<evidence type="ECO:0000313" key="8">
    <source>
        <dbReference type="EMBL" id="SEM71020.1"/>
    </source>
</evidence>
<keyword evidence="6" id="KW-0732">Signal</keyword>
<dbReference type="SUPFAM" id="SSF46626">
    <property type="entry name" value="Cytochrome c"/>
    <property type="match status" value="2"/>
</dbReference>
<name>A0A1H8AJX1_9PROT</name>
<evidence type="ECO:0000259" key="7">
    <source>
        <dbReference type="PROSITE" id="PS51007"/>
    </source>
</evidence>
<evidence type="ECO:0000256" key="4">
    <source>
        <dbReference type="PIRSR" id="PIRSR000005-1"/>
    </source>
</evidence>
<dbReference type="GO" id="GO:0009055">
    <property type="term" value="F:electron transfer activity"/>
    <property type="evidence" value="ECO:0007669"/>
    <property type="project" value="InterPro"/>
</dbReference>
<feature type="binding site" description="covalent" evidence="4">
    <location>
        <position position="33"/>
    </location>
    <ligand>
        <name>heme c</name>
        <dbReference type="ChEBI" id="CHEBI:61717"/>
        <label>1</label>
    </ligand>
</feature>
<feature type="chain" id="PRO_5011485896" evidence="6">
    <location>
        <begin position="19"/>
        <end position="234"/>
    </location>
</feature>
<dbReference type="Proteomes" id="UP000199459">
    <property type="component" value="Unassembled WGS sequence"/>
</dbReference>
<dbReference type="GO" id="GO:0042597">
    <property type="term" value="C:periplasmic space"/>
    <property type="evidence" value="ECO:0007669"/>
    <property type="project" value="InterPro"/>
</dbReference>
<dbReference type="RefSeq" id="WP_090627254.1">
    <property type="nucleotide sequence ID" value="NZ_FOCP01000001.1"/>
</dbReference>
<dbReference type="InterPro" id="IPR009056">
    <property type="entry name" value="Cyt_c-like_dom"/>
</dbReference>
<dbReference type="PIRSF" id="PIRSF000005">
    <property type="entry name" value="Cytochrome_c4"/>
    <property type="match status" value="1"/>
</dbReference>
<feature type="binding site" description="axial binding residue" evidence="5">
    <location>
        <position position="139"/>
    </location>
    <ligand>
        <name>heme c</name>
        <dbReference type="ChEBI" id="CHEBI:61717"/>
        <label>2</label>
    </ligand>
    <ligandPart>
        <name>Fe</name>
        <dbReference type="ChEBI" id="CHEBI:18248"/>
    </ligandPart>
</feature>
<dbReference type="OrthoDB" id="9773456at2"/>
<dbReference type="PANTHER" id="PTHR33751:SF11">
    <property type="entry name" value="BLL4483 PROTEIN"/>
    <property type="match status" value="1"/>
</dbReference>
<accession>A0A1H8AJX1</accession>
<sequence>MIQFILTVFFLIATTANAASNSPDDMSERVKSCTICHGESDRAEQHVYYPRIGGKPVGYLYNQLRNFRDGRRHYQPMAILLENMPDDYLMDIARYFSAQSLPAYQPERHNLQPDEREMAEMMIFSGDSDRDIPACSDCHGRALMGKAPFIPGLLGLPRAYLSAQFGSWRNGGLVRGQVSDCMSKIAEKLTDREIIAIAKWLSIQEASDSPEPAGSLSPELAHRCSSIVEAEISS</sequence>
<evidence type="ECO:0000256" key="3">
    <source>
        <dbReference type="ARBA" id="ARBA00023004"/>
    </source>
</evidence>
<dbReference type="InterPro" id="IPR036909">
    <property type="entry name" value="Cyt_c-like_dom_sf"/>
</dbReference>
<organism evidence="8 9">
    <name type="scientific">Nitrosomonas marina</name>
    <dbReference type="NCBI Taxonomy" id="917"/>
    <lineage>
        <taxon>Bacteria</taxon>
        <taxon>Pseudomonadati</taxon>
        <taxon>Pseudomonadota</taxon>
        <taxon>Betaproteobacteria</taxon>
        <taxon>Nitrosomonadales</taxon>
        <taxon>Nitrosomonadaceae</taxon>
        <taxon>Nitrosomonas</taxon>
    </lineage>
</organism>
<dbReference type="PROSITE" id="PS51007">
    <property type="entry name" value="CYTC"/>
    <property type="match status" value="1"/>
</dbReference>
<evidence type="ECO:0000256" key="2">
    <source>
        <dbReference type="ARBA" id="ARBA00022723"/>
    </source>
</evidence>
<dbReference type="EMBL" id="FOCP01000001">
    <property type="protein sequence ID" value="SEM71020.1"/>
    <property type="molecule type" value="Genomic_DNA"/>
</dbReference>
<protein>
    <submittedName>
        <fullName evidence="8">Cytochrome c553</fullName>
    </submittedName>
</protein>
<dbReference type="InterPro" id="IPR024167">
    <property type="entry name" value="Cytochrome_c4-like"/>
</dbReference>
<evidence type="ECO:0000256" key="5">
    <source>
        <dbReference type="PIRSR" id="PIRSR000005-2"/>
    </source>
</evidence>
<feature type="domain" description="Cytochrome c" evidence="7">
    <location>
        <begin position="115"/>
        <end position="205"/>
    </location>
</feature>
<feature type="binding site" description="covalent" evidence="4">
    <location>
        <position position="36"/>
    </location>
    <ligand>
        <name>heme c</name>
        <dbReference type="ChEBI" id="CHEBI:61717"/>
        <label>1</label>
    </ligand>
</feature>
<comment type="PTM">
    <text evidence="4">Binds 2 heme c groups covalently per subunit.</text>
</comment>
<evidence type="ECO:0000313" key="9">
    <source>
        <dbReference type="Proteomes" id="UP000199459"/>
    </source>
</evidence>
<feature type="binding site" description="axial binding residue" evidence="5">
    <location>
        <position position="182"/>
    </location>
    <ligand>
        <name>heme c</name>
        <dbReference type="ChEBI" id="CHEBI:61717"/>
        <label>2</label>
    </ligand>
    <ligandPart>
        <name>Fe</name>
        <dbReference type="ChEBI" id="CHEBI:18248"/>
    </ligandPart>
</feature>
<dbReference type="STRING" id="917.SAMN05216326_1237"/>
<keyword evidence="2 5" id="KW-0479">Metal-binding</keyword>